<dbReference type="GO" id="GO:0015746">
    <property type="term" value="P:citrate transport"/>
    <property type="evidence" value="ECO:0000318"/>
    <property type="project" value="GO_Central"/>
</dbReference>
<keyword evidence="3" id="KW-0813">Transport</keyword>
<dbReference type="PANTHER" id="PTHR10283">
    <property type="entry name" value="SOLUTE CARRIER FAMILY 13 MEMBER"/>
    <property type="match status" value="1"/>
</dbReference>
<evidence type="ECO:0000256" key="7">
    <source>
        <dbReference type="SAM" id="Phobius"/>
    </source>
</evidence>
<dbReference type="InterPro" id="IPR001898">
    <property type="entry name" value="SLC13A/DASS"/>
</dbReference>
<dbReference type="PANTHER" id="PTHR10283:SF82">
    <property type="entry name" value="SOLUTE CARRIER FAMILY 13 MEMBER 2"/>
    <property type="match status" value="1"/>
</dbReference>
<evidence type="ECO:0000256" key="6">
    <source>
        <dbReference type="ARBA" id="ARBA00023136"/>
    </source>
</evidence>
<dbReference type="KEGG" id="tca:660718"/>
<dbReference type="InParanoid" id="D2A4Q4"/>
<dbReference type="GO" id="GO:0015141">
    <property type="term" value="F:succinate transmembrane transporter activity"/>
    <property type="evidence" value="ECO:0000318"/>
    <property type="project" value="GO_Central"/>
</dbReference>
<dbReference type="EMBL" id="KQ971344">
    <property type="protein sequence ID" value="EFA05252.2"/>
    <property type="molecule type" value="Genomic_DNA"/>
</dbReference>
<sequence>MATMRESLIIVLLNYKLIFLLVYPLLLIFLFSLDIFGAKSTGNAWLYITFLMIGFWILEPLPIGVTSLIPLVLFPLLAVLNTKKTCFNYFHDLNMTLIAALLLGLSAEMCNLHTRTSLRIIKLVGFRYHLLSLFFTILTIAISMFFSNTTTTCFMMVIVKEVLHQMDDMGLAKMWLDEDQQNPTHLTKGFYLGTAYMATIGGLGTLMGSGTNLAFHELVPTNFGVWFALNLLLIILTAVPTWAILQYWYLGWGRPSSRDSLAITFTTEEIEIANENLNKKLSQLEKWSHHEIFVLIIIIVSVVLLFLRRVTFMNPWPTWITETKVGDATTLTIFTVLLFVVPSRPEFWHIYDKDESKRPIKTSPGLITWKWANQRMHWSLIFVMGGAFALADALDRNGYIKFWDYDALSYDKQIVGVLVTVVVMTQFMANADLVKIFVPLMVSIGKRFSDVPQMYYMLPVVWCCSFAFVLPVGTPPNAIVGVMGNIKTVEFVKIGLVVLLVAIVMMCAIFFLLVHRIW</sequence>
<keyword evidence="5 7" id="KW-1133">Transmembrane helix</keyword>
<dbReference type="PROSITE" id="PS01271">
    <property type="entry name" value="NA_SULFATE"/>
    <property type="match status" value="1"/>
</dbReference>
<dbReference type="OMA" id="DLTFLAW"/>
<dbReference type="HOGENOM" id="CLU_005170_9_2_1"/>
<dbReference type="AlphaFoldDB" id="D2A4Q4"/>
<feature type="transmembrane region" description="Helical" evidence="7">
    <location>
        <begin position="126"/>
        <end position="146"/>
    </location>
</feature>
<name>D2A4Q4_TRICA</name>
<dbReference type="GO" id="GO:0015137">
    <property type="term" value="F:citrate transmembrane transporter activity"/>
    <property type="evidence" value="ECO:0000318"/>
    <property type="project" value="GO_Central"/>
</dbReference>
<proteinExistence type="inferred from homology"/>
<feature type="transmembrane region" description="Helical" evidence="7">
    <location>
        <begin position="287"/>
        <end position="307"/>
    </location>
</feature>
<protein>
    <submittedName>
        <fullName evidence="8">Protein I'm not dead yet-like Protein</fullName>
    </submittedName>
</protein>
<feature type="transmembrane region" description="Helical" evidence="7">
    <location>
        <begin position="227"/>
        <end position="249"/>
    </location>
</feature>
<accession>D2A4Q4</accession>
<evidence type="ECO:0000256" key="5">
    <source>
        <dbReference type="ARBA" id="ARBA00022989"/>
    </source>
</evidence>
<keyword evidence="6 7" id="KW-0472">Membrane</keyword>
<feature type="transmembrane region" description="Helical" evidence="7">
    <location>
        <begin position="376"/>
        <end position="394"/>
    </location>
</feature>
<evidence type="ECO:0000313" key="8">
    <source>
        <dbReference type="EMBL" id="EFA05252.2"/>
    </source>
</evidence>
<dbReference type="Proteomes" id="UP000007266">
    <property type="component" value="Linkage group 6"/>
</dbReference>
<dbReference type="InterPro" id="IPR031312">
    <property type="entry name" value="Na/sul_symport_CS"/>
</dbReference>
<feature type="transmembrane region" description="Helical" evidence="7">
    <location>
        <begin position="45"/>
        <end position="73"/>
    </location>
</feature>
<evidence type="ECO:0000256" key="4">
    <source>
        <dbReference type="ARBA" id="ARBA00022692"/>
    </source>
</evidence>
<keyword evidence="4 7" id="KW-0812">Transmembrane</keyword>
<feature type="transmembrane region" description="Helical" evidence="7">
    <location>
        <begin position="190"/>
        <end position="215"/>
    </location>
</feature>
<keyword evidence="9" id="KW-1185">Reference proteome</keyword>
<comment type="similarity">
    <text evidence="2">Belongs to the SLC13A/DASS transporter (TC 2.A.47) family. NADC subfamily.</text>
</comment>
<feature type="transmembrane region" description="Helical" evidence="7">
    <location>
        <begin position="12"/>
        <end position="33"/>
    </location>
</feature>
<feature type="transmembrane region" description="Helical" evidence="7">
    <location>
        <begin position="455"/>
        <end position="474"/>
    </location>
</feature>
<gene>
    <name evidence="8" type="primary">AUGUSTUS-3.0.2_15404</name>
    <name evidence="8" type="ORF">TcasGA2_TC015404</name>
</gene>
<dbReference type="GO" id="GO:0015744">
    <property type="term" value="P:succinate transport"/>
    <property type="evidence" value="ECO:0000318"/>
    <property type="project" value="GO_Central"/>
</dbReference>
<reference evidence="8 9" key="2">
    <citation type="journal article" date="2010" name="Nucleic Acids Res.">
        <title>BeetleBase in 2010: revisions to provide comprehensive genomic information for Tribolium castaneum.</title>
        <authorList>
            <person name="Kim H.S."/>
            <person name="Murphy T."/>
            <person name="Xia J."/>
            <person name="Caragea D."/>
            <person name="Park Y."/>
            <person name="Beeman R.W."/>
            <person name="Lorenzen M.D."/>
            <person name="Butcher S."/>
            <person name="Manak J.R."/>
            <person name="Brown S.J."/>
        </authorList>
    </citation>
    <scope>GENOME REANNOTATION</scope>
    <source>
        <strain evidence="8 9">Georgia GA2</strain>
    </source>
</reference>
<dbReference type="STRING" id="7070.D2A4Q4"/>
<feature type="transmembrane region" description="Helical" evidence="7">
    <location>
        <begin position="494"/>
        <end position="514"/>
    </location>
</feature>
<evidence type="ECO:0000256" key="1">
    <source>
        <dbReference type="ARBA" id="ARBA00004141"/>
    </source>
</evidence>
<organism evidence="8 9">
    <name type="scientific">Tribolium castaneum</name>
    <name type="common">Red flour beetle</name>
    <dbReference type="NCBI Taxonomy" id="7070"/>
    <lineage>
        <taxon>Eukaryota</taxon>
        <taxon>Metazoa</taxon>
        <taxon>Ecdysozoa</taxon>
        <taxon>Arthropoda</taxon>
        <taxon>Hexapoda</taxon>
        <taxon>Insecta</taxon>
        <taxon>Pterygota</taxon>
        <taxon>Neoptera</taxon>
        <taxon>Endopterygota</taxon>
        <taxon>Coleoptera</taxon>
        <taxon>Polyphaga</taxon>
        <taxon>Cucujiformia</taxon>
        <taxon>Tenebrionidae</taxon>
        <taxon>Tenebrionidae incertae sedis</taxon>
        <taxon>Tribolium</taxon>
    </lineage>
</organism>
<dbReference type="eggNOG" id="KOG1281">
    <property type="taxonomic scope" value="Eukaryota"/>
</dbReference>
<evidence type="ECO:0000256" key="2">
    <source>
        <dbReference type="ARBA" id="ARBA00006772"/>
    </source>
</evidence>
<feature type="transmembrane region" description="Helical" evidence="7">
    <location>
        <begin position="414"/>
        <end position="434"/>
    </location>
</feature>
<dbReference type="Pfam" id="PF00939">
    <property type="entry name" value="Na_sulph_symp"/>
    <property type="match status" value="1"/>
</dbReference>
<evidence type="ECO:0000313" key="9">
    <source>
        <dbReference type="Proteomes" id="UP000007266"/>
    </source>
</evidence>
<evidence type="ECO:0000256" key="3">
    <source>
        <dbReference type="ARBA" id="ARBA00022448"/>
    </source>
</evidence>
<comment type="subcellular location">
    <subcellularLocation>
        <location evidence="1">Membrane</location>
        <topology evidence="1">Multi-pass membrane protein</topology>
    </subcellularLocation>
</comment>
<dbReference type="GO" id="GO:0005886">
    <property type="term" value="C:plasma membrane"/>
    <property type="evidence" value="ECO:0000318"/>
    <property type="project" value="GO_Central"/>
</dbReference>
<dbReference type="GO" id="GO:0055085">
    <property type="term" value="P:transmembrane transport"/>
    <property type="evidence" value="ECO:0000318"/>
    <property type="project" value="GO_Central"/>
</dbReference>
<dbReference type="OrthoDB" id="6493944at2759"/>
<reference evidence="8 9" key="1">
    <citation type="journal article" date="2008" name="Nature">
        <title>The genome of the model beetle and pest Tribolium castaneum.</title>
        <authorList>
            <consortium name="Tribolium Genome Sequencing Consortium"/>
            <person name="Richards S."/>
            <person name="Gibbs R.A."/>
            <person name="Weinstock G.M."/>
            <person name="Brown S.J."/>
            <person name="Denell R."/>
            <person name="Beeman R.W."/>
            <person name="Gibbs R."/>
            <person name="Beeman R.W."/>
            <person name="Brown S.J."/>
            <person name="Bucher G."/>
            <person name="Friedrich M."/>
            <person name="Grimmelikhuijzen C.J."/>
            <person name="Klingler M."/>
            <person name="Lorenzen M."/>
            <person name="Richards S."/>
            <person name="Roth S."/>
            <person name="Schroder R."/>
            <person name="Tautz D."/>
            <person name="Zdobnov E.M."/>
            <person name="Muzny D."/>
            <person name="Gibbs R.A."/>
            <person name="Weinstock G.M."/>
            <person name="Attaway T."/>
            <person name="Bell S."/>
            <person name="Buhay C.J."/>
            <person name="Chandrabose M.N."/>
            <person name="Chavez D."/>
            <person name="Clerk-Blankenburg K.P."/>
            <person name="Cree A."/>
            <person name="Dao M."/>
            <person name="Davis C."/>
            <person name="Chacko J."/>
            <person name="Dinh H."/>
            <person name="Dugan-Rocha S."/>
            <person name="Fowler G."/>
            <person name="Garner T.T."/>
            <person name="Garnes J."/>
            <person name="Gnirke A."/>
            <person name="Hawes A."/>
            <person name="Hernandez J."/>
            <person name="Hines S."/>
            <person name="Holder M."/>
            <person name="Hume J."/>
            <person name="Jhangiani S.N."/>
            <person name="Joshi V."/>
            <person name="Khan Z.M."/>
            <person name="Jackson L."/>
            <person name="Kovar C."/>
            <person name="Kowis A."/>
            <person name="Lee S."/>
            <person name="Lewis L.R."/>
            <person name="Margolis J."/>
            <person name="Morgan M."/>
            <person name="Nazareth L.V."/>
            <person name="Nguyen N."/>
            <person name="Okwuonu G."/>
            <person name="Parker D."/>
            <person name="Richards S."/>
            <person name="Ruiz S.J."/>
            <person name="Santibanez J."/>
            <person name="Savard J."/>
            <person name="Scherer S.E."/>
            <person name="Schneider B."/>
            <person name="Sodergren E."/>
            <person name="Tautz D."/>
            <person name="Vattahil S."/>
            <person name="Villasana D."/>
            <person name="White C.S."/>
            <person name="Wright R."/>
            <person name="Park Y."/>
            <person name="Beeman R.W."/>
            <person name="Lord J."/>
            <person name="Oppert B."/>
            <person name="Lorenzen M."/>
            <person name="Brown S."/>
            <person name="Wang L."/>
            <person name="Savard J."/>
            <person name="Tautz D."/>
            <person name="Richards S."/>
            <person name="Weinstock G."/>
            <person name="Gibbs R.A."/>
            <person name="Liu Y."/>
            <person name="Worley K."/>
            <person name="Weinstock G."/>
            <person name="Elsik C.G."/>
            <person name="Reese J.T."/>
            <person name="Elhaik E."/>
            <person name="Landan G."/>
            <person name="Graur D."/>
            <person name="Arensburger P."/>
            <person name="Atkinson P."/>
            <person name="Beeman R.W."/>
            <person name="Beidler J."/>
            <person name="Brown S.J."/>
            <person name="Demuth J.P."/>
            <person name="Drury D.W."/>
            <person name="Du Y.Z."/>
            <person name="Fujiwara H."/>
            <person name="Lorenzen M."/>
            <person name="Maselli V."/>
            <person name="Osanai M."/>
            <person name="Park Y."/>
            <person name="Robertson H.M."/>
            <person name="Tu Z."/>
            <person name="Wang J.J."/>
            <person name="Wang S."/>
            <person name="Richards S."/>
            <person name="Song H."/>
            <person name="Zhang L."/>
            <person name="Sodergren E."/>
            <person name="Werner D."/>
            <person name="Stanke M."/>
            <person name="Morgenstern B."/>
            <person name="Solovyev V."/>
            <person name="Kosarev P."/>
            <person name="Brown G."/>
            <person name="Chen H.C."/>
            <person name="Ermolaeva O."/>
            <person name="Hlavina W."/>
            <person name="Kapustin Y."/>
            <person name="Kiryutin B."/>
            <person name="Kitts P."/>
            <person name="Maglott D."/>
            <person name="Pruitt K."/>
            <person name="Sapojnikov V."/>
            <person name="Souvorov A."/>
            <person name="Mackey A.J."/>
            <person name="Waterhouse R.M."/>
            <person name="Wyder S."/>
            <person name="Zdobnov E.M."/>
            <person name="Zdobnov E.M."/>
            <person name="Wyder S."/>
            <person name="Kriventseva E.V."/>
            <person name="Kadowaki T."/>
            <person name="Bork P."/>
            <person name="Aranda M."/>
            <person name="Bao R."/>
            <person name="Beermann A."/>
            <person name="Berns N."/>
            <person name="Bolognesi R."/>
            <person name="Bonneton F."/>
            <person name="Bopp D."/>
            <person name="Brown S.J."/>
            <person name="Bucher G."/>
            <person name="Butts T."/>
            <person name="Chaumot A."/>
            <person name="Denell R.E."/>
            <person name="Ferrier D.E."/>
            <person name="Friedrich M."/>
            <person name="Gordon C.M."/>
            <person name="Jindra M."/>
            <person name="Klingler M."/>
            <person name="Lan Q."/>
            <person name="Lattorff H.M."/>
            <person name="Laudet V."/>
            <person name="von Levetsow C."/>
            <person name="Liu Z."/>
            <person name="Lutz R."/>
            <person name="Lynch J.A."/>
            <person name="da Fonseca R.N."/>
            <person name="Posnien N."/>
            <person name="Reuter R."/>
            <person name="Roth S."/>
            <person name="Savard J."/>
            <person name="Schinko J.B."/>
            <person name="Schmitt C."/>
            <person name="Schoppmeier M."/>
            <person name="Schroder R."/>
            <person name="Shippy T.D."/>
            <person name="Simonnet F."/>
            <person name="Marques-Souza H."/>
            <person name="Tautz D."/>
            <person name="Tomoyasu Y."/>
            <person name="Trauner J."/>
            <person name="Van der Zee M."/>
            <person name="Vervoort M."/>
            <person name="Wittkopp N."/>
            <person name="Wimmer E.A."/>
            <person name="Yang X."/>
            <person name="Jones A.K."/>
            <person name="Sattelle D.B."/>
            <person name="Ebert P.R."/>
            <person name="Nelson D."/>
            <person name="Scott J.G."/>
            <person name="Beeman R.W."/>
            <person name="Muthukrishnan S."/>
            <person name="Kramer K.J."/>
            <person name="Arakane Y."/>
            <person name="Beeman R.W."/>
            <person name="Zhu Q."/>
            <person name="Hogenkamp D."/>
            <person name="Dixit R."/>
            <person name="Oppert B."/>
            <person name="Jiang H."/>
            <person name="Zou Z."/>
            <person name="Marshall J."/>
            <person name="Elpidina E."/>
            <person name="Vinokurov K."/>
            <person name="Oppert C."/>
            <person name="Zou Z."/>
            <person name="Evans J."/>
            <person name="Lu Z."/>
            <person name="Zhao P."/>
            <person name="Sumathipala N."/>
            <person name="Altincicek B."/>
            <person name="Vilcinskas A."/>
            <person name="Williams M."/>
            <person name="Hultmark D."/>
            <person name="Hetru C."/>
            <person name="Jiang H."/>
            <person name="Grimmelikhuijzen C.J."/>
            <person name="Hauser F."/>
            <person name="Cazzamali G."/>
            <person name="Williamson M."/>
            <person name="Park Y."/>
            <person name="Li B."/>
            <person name="Tanaka Y."/>
            <person name="Predel R."/>
            <person name="Neupert S."/>
            <person name="Schachtner J."/>
            <person name="Verleyen P."/>
            <person name="Raible F."/>
            <person name="Bork P."/>
            <person name="Friedrich M."/>
            <person name="Walden K.K."/>
            <person name="Robertson H.M."/>
            <person name="Angeli S."/>
            <person name="Foret S."/>
            <person name="Bucher G."/>
            <person name="Schuetz S."/>
            <person name="Maleszka R."/>
            <person name="Wimmer E.A."/>
            <person name="Beeman R.W."/>
            <person name="Lorenzen M."/>
            <person name="Tomoyasu Y."/>
            <person name="Miller S.C."/>
            <person name="Grossmann D."/>
            <person name="Bucher G."/>
        </authorList>
    </citation>
    <scope>NUCLEOTIDE SEQUENCE [LARGE SCALE GENOMIC DNA]</scope>
    <source>
        <strain evidence="8 9">Georgia GA2</strain>
    </source>
</reference>